<proteinExistence type="predicted"/>
<accession>K0RJS0</accession>
<gene>
    <name evidence="2" type="ORF">THAOC_27096</name>
</gene>
<dbReference type="AlphaFoldDB" id="K0RJS0"/>
<organism evidence="2 3">
    <name type="scientific">Thalassiosira oceanica</name>
    <name type="common">Marine diatom</name>
    <dbReference type="NCBI Taxonomy" id="159749"/>
    <lineage>
        <taxon>Eukaryota</taxon>
        <taxon>Sar</taxon>
        <taxon>Stramenopiles</taxon>
        <taxon>Ochrophyta</taxon>
        <taxon>Bacillariophyta</taxon>
        <taxon>Coscinodiscophyceae</taxon>
        <taxon>Thalassiosirophycidae</taxon>
        <taxon>Thalassiosirales</taxon>
        <taxon>Thalassiosiraceae</taxon>
        <taxon>Thalassiosira</taxon>
    </lineage>
</organism>
<name>K0RJS0_THAOC</name>
<evidence type="ECO:0000313" key="3">
    <source>
        <dbReference type="Proteomes" id="UP000266841"/>
    </source>
</evidence>
<feature type="compositionally biased region" description="Basic and acidic residues" evidence="1">
    <location>
        <begin position="54"/>
        <end position="76"/>
    </location>
</feature>
<feature type="non-terminal residue" evidence="2">
    <location>
        <position position="1"/>
    </location>
</feature>
<feature type="region of interest" description="Disordered" evidence="1">
    <location>
        <begin position="1"/>
        <end position="76"/>
    </location>
</feature>
<evidence type="ECO:0000256" key="1">
    <source>
        <dbReference type="SAM" id="MobiDB-lite"/>
    </source>
</evidence>
<comment type="caution">
    <text evidence="2">The sequence shown here is derived from an EMBL/GenBank/DDBJ whole genome shotgun (WGS) entry which is preliminary data.</text>
</comment>
<sequence>RTPLRSRSRRIYTPPLPHRHPPTASVVLGRANGRARAVERRRRRPPAASTPGLPRERALGIDPLDRSGRDKRQRVPLEGDRMAIPIGFYIGARPELAVVHLPSFVGFQRPLGTVVGRLPSYDSTCSLSKLTFLLDSIIVNWTQSNYYLVSYYDTDDTKKTHLDEAPFGLADDDNGPGSEPPLHDHKRYVCLDVHYYEPPAASGGPRKAELSSLQGLLSIYLDDACGSSRDRWT</sequence>
<feature type="compositionally biased region" description="Basic residues" evidence="1">
    <location>
        <begin position="1"/>
        <end position="10"/>
    </location>
</feature>
<dbReference type="EMBL" id="AGNL01037715">
    <property type="protein sequence ID" value="EJK53470.1"/>
    <property type="molecule type" value="Genomic_DNA"/>
</dbReference>
<keyword evidence="3" id="KW-1185">Reference proteome</keyword>
<evidence type="ECO:0000313" key="2">
    <source>
        <dbReference type="EMBL" id="EJK53470.1"/>
    </source>
</evidence>
<dbReference type="Proteomes" id="UP000266841">
    <property type="component" value="Unassembled WGS sequence"/>
</dbReference>
<protein>
    <submittedName>
        <fullName evidence="2">Uncharacterized protein</fullName>
    </submittedName>
</protein>
<reference evidence="2 3" key="1">
    <citation type="journal article" date="2012" name="Genome Biol.">
        <title>Genome and low-iron response of an oceanic diatom adapted to chronic iron limitation.</title>
        <authorList>
            <person name="Lommer M."/>
            <person name="Specht M."/>
            <person name="Roy A.S."/>
            <person name="Kraemer L."/>
            <person name="Andreson R."/>
            <person name="Gutowska M.A."/>
            <person name="Wolf J."/>
            <person name="Bergner S.V."/>
            <person name="Schilhabel M.B."/>
            <person name="Klostermeier U.C."/>
            <person name="Beiko R.G."/>
            <person name="Rosenstiel P."/>
            <person name="Hippler M."/>
            <person name="Laroche J."/>
        </authorList>
    </citation>
    <scope>NUCLEOTIDE SEQUENCE [LARGE SCALE GENOMIC DNA]</scope>
    <source>
        <strain evidence="2 3">CCMP1005</strain>
    </source>
</reference>